<dbReference type="Pfam" id="PF17820">
    <property type="entry name" value="PDZ_6"/>
    <property type="match status" value="1"/>
</dbReference>
<evidence type="ECO:0000313" key="16">
    <source>
        <dbReference type="EMBL" id="MEO3717528.1"/>
    </source>
</evidence>
<feature type="transmembrane region" description="Helical" evidence="14">
    <location>
        <begin position="323"/>
        <end position="340"/>
    </location>
</feature>
<evidence type="ECO:0000256" key="7">
    <source>
        <dbReference type="ARBA" id="ARBA00022801"/>
    </source>
</evidence>
<dbReference type="PANTHER" id="PTHR42837">
    <property type="entry name" value="REGULATOR OF SIGMA-E PROTEASE RSEP"/>
    <property type="match status" value="1"/>
</dbReference>
<dbReference type="PROSITE" id="PS50106">
    <property type="entry name" value="PDZ"/>
    <property type="match status" value="1"/>
</dbReference>
<dbReference type="SUPFAM" id="SSF50156">
    <property type="entry name" value="PDZ domain-like"/>
    <property type="match status" value="1"/>
</dbReference>
<comment type="subcellular location">
    <subcellularLocation>
        <location evidence="2">Membrane</location>
        <topology evidence="2">Multi-pass membrane protein</topology>
    </subcellularLocation>
</comment>
<evidence type="ECO:0000256" key="11">
    <source>
        <dbReference type="ARBA" id="ARBA00023136"/>
    </source>
</evidence>
<keyword evidence="7" id="KW-0378">Hydrolase</keyword>
<organism evidence="16 17">
    <name type="scientific">Corynebacterium amycolatum</name>
    <dbReference type="NCBI Taxonomy" id="43765"/>
    <lineage>
        <taxon>Bacteria</taxon>
        <taxon>Bacillati</taxon>
        <taxon>Actinomycetota</taxon>
        <taxon>Actinomycetes</taxon>
        <taxon>Mycobacteriales</taxon>
        <taxon>Corynebacteriaceae</taxon>
        <taxon>Corynebacterium</taxon>
    </lineage>
</organism>
<evidence type="ECO:0000256" key="8">
    <source>
        <dbReference type="ARBA" id="ARBA00022833"/>
    </source>
</evidence>
<dbReference type="Pfam" id="PF02163">
    <property type="entry name" value="Peptidase_M50"/>
    <property type="match status" value="1"/>
</dbReference>
<dbReference type="GO" id="GO:0016020">
    <property type="term" value="C:membrane"/>
    <property type="evidence" value="ECO:0007669"/>
    <property type="project" value="UniProtKB-SubCell"/>
</dbReference>
<dbReference type="CDD" id="cd23081">
    <property type="entry name" value="cpPDZ_EcRseP-like"/>
    <property type="match status" value="1"/>
</dbReference>
<dbReference type="PANTHER" id="PTHR42837:SF2">
    <property type="entry name" value="MEMBRANE METALLOPROTEASE ARASP2, CHLOROPLASTIC-RELATED"/>
    <property type="match status" value="1"/>
</dbReference>
<dbReference type="InterPro" id="IPR001478">
    <property type="entry name" value="PDZ"/>
</dbReference>
<proteinExistence type="inferred from homology"/>
<evidence type="ECO:0000256" key="9">
    <source>
        <dbReference type="ARBA" id="ARBA00022989"/>
    </source>
</evidence>
<dbReference type="GO" id="GO:0004222">
    <property type="term" value="F:metalloendopeptidase activity"/>
    <property type="evidence" value="ECO:0007669"/>
    <property type="project" value="InterPro"/>
</dbReference>
<evidence type="ECO:0000256" key="3">
    <source>
        <dbReference type="ARBA" id="ARBA00007931"/>
    </source>
</evidence>
<dbReference type="EMBL" id="JASOOY020000030">
    <property type="protein sequence ID" value="MEO3717528.1"/>
    <property type="molecule type" value="Genomic_DNA"/>
</dbReference>
<evidence type="ECO:0000256" key="10">
    <source>
        <dbReference type="ARBA" id="ARBA00023049"/>
    </source>
</evidence>
<dbReference type="Gene3D" id="2.30.42.10">
    <property type="match status" value="1"/>
</dbReference>
<dbReference type="InterPro" id="IPR008915">
    <property type="entry name" value="Peptidase_M50"/>
</dbReference>
<comment type="cofactor">
    <cofactor evidence="1">
        <name>Zn(2+)</name>
        <dbReference type="ChEBI" id="CHEBI:29105"/>
    </cofactor>
</comment>
<dbReference type="SMART" id="SM00228">
    <property type="entry name" value="PDZ"/>
    <property type="match status" value="1"/>
</dbReference>
<evidence type="ECO:0000256" key="6">
    <source>
        <dbReference type="ARBA" id="ARBA00022692"/>
    </source>
</evidence>
<evidence type="ECO:0000256" key="5">
    <source>
        <dbReference type="ARBA" id="ARBA00022670"/>
    </source>
</evidence>
<dbReference type="AlphaFoldDB" id="A0AAW9SW73"/>
<evidence type="ECO:0000256" key="1">
    <source>
        <dbReference type="ARBA" id="ARBA00001947"/>
    </source>
</evidence>
<dbReference type="RefSeq" id="WP_284826208.1">
    <property type="nucleotide sequence ID" value="NZ_JASOOY020000030.1"/>
</dbReference>
<evidence type="ECO:0000256" key="4">
    <source>
        <dbReference type="ARBA" id="ARBA00019897"/>
    </source>
</evidence>
<name>A0AAW9SW73_CORAY</name>
<reference evidence="16" key="2">
    <citation type="submission" date="2024-05" db="EMBL/GenBank/DDBJ databases">
        <authorList>
            <person name="Wolfe A."/>
        </authorList>
    </citation>
    <scope>NUCLEOTIDE SEQUENCE</scope>
    <source>
        <strain evidence="16">UMB1064</strain>
    </source>
</reference>
<feature type="transmembrane region" description="Helical" evidence="14">
    <location>
        <begin position="379"/>
        <end position="403"/>
    </location>
</feature>
<gene>
    <name evidence="16" type="ORF">QP460_008000</name>
</gene>
<keyword evidence="10" id="KW-0482">Metalloprotease</keyword>
<dbReference type="InterPro" id="IPR004387">
    <property type="entry name" value="Pept_M50_Zn"/>
</dbReference>
<feature type="transmembrane region" description="Helical" evidence="14">
    <location>
        <begin position="104"/>
        <end position="131"/>
    </location>
</feature>
<comment type="caution">
    <text evidence="16">The sequence shown here is derived from an EMBL/GenBank/DDBJ whole genome shotgun (WGS) entry which is preliminary data.</text>
</comment>
<sequence>MTFLLGVLLFAIGIAVTIALHEWGHLTAARLCGMQVRRYFIGFGPTLFSFKRHHAAAGGHDTEYGVKAVPFGGFCDIAGMTAMDPIDPAEEPYAMYKKPWWQRIIVMLGGVAMNLIVGFIILYFIAVTWGLPNMGKEMAPRIQAVQCVSPAQRADGTLEPCTGSGPAERAGLRAGDVIEKINGTKITSYPEAVSLIGSSAGGDIKMTIDRNGSAQTVTVTPEVVKRKTNDGQDIDQPAIGIAFQRPETILHEYNAVTAIGGAASFTGSLFGAVWNGLLSIPEKVPGVVASIFGAQRDPASPMSVVGASRAGGELVEMNQWPSFFLLLANLNYFLAVFNLVPLPPLDGGHIAVVIYERIRDVIRKAFGKPALGPADYTKLMPITVAFTAVLLVFGVLVMAADVVNPIVLNR</sequence>
<keyword evidence="9 14" id="KW-1133">Transmembrane helix</keyword>
<dbReference type="InterPro" id="IPR036034">
    <property type="entry name" value="PDZ_sf"/>
</dbReference>
<dbReference type="GO" id="GO:0006508">
    <property type="term" value="P:proteolysis"/>
    <property type="evidence" value="ECO:0007669"/>
    <property type="project" value="UniProtKB-KW"/>
</dbReference>
<keyword evidence="6 14" id="KW-0812">Transmembrane</keyword>
<evidence type="ECO:0000256" key="14">
    <source>
        <dbReference type="SAM" id="Phobius"/>
    </source>
</evidence>
<comment type="similarity">
    <text evidence="3">Belongs to the peptidase M50B family.</text>
</comment>
<evidence type="ECO:0000256" key="13">
    <source>
        <dbReference type="ARBA" id="ARBA00033476"/>
    </source>
</evidence>
<keyword evidence="11 14" id="KW-0472">Membrane</keyword>
<dbReference type="CDD" id="cd06163">
    <property type="entry name" value="S2P-M50_PDZ_RseP-like"/>
    <property type="match status" value="1"/>
</dbReference>
<accession>A0AAW9SW73</accession>
<evidence type="ECO:0000259" key="15">
    <source>
        <dbReference type="PROSITE" id="PS50106"/>
    </source>
</evidence>
<dbReference type="Proteomes" id="UP001223646">
    <property type="component" value="Unassembled WGS sequence"/>
</dbReference>
<evidence type="ECO:0000256" key="12">
    <source>
        <dbReference type="ARBA" id="ARBA00032214"/>
    </source>
</evidence>
<protein>
    <recommendedName>
        <fullName evidence="4">Zinc metalloprotease Rip1</fullName>
    </recommendedName>
    <alternativeName>
        <fullName evidence="12">S2P endopeptidase</fullName>
    </alternativeName>
    <alternativeName>
        <fullName evidence="13">Site-2-type intramembrane protease</fullName>
    </alternativeName>
</protein>
<keyword evidence="5" id="KW-0645">Protease</keyword>
<feature type="domain" description="PDZ" evidence="15">
    <location>
        <begin position="164"/>
        <end position="196"/>
    </location>
</feature>
<dbReference type="InterPro" id="IPR041489">
    <property type="entry name" value="PDZ_6"/>
</dbReference>
<evidence type="ECO:0000256" key="2">
    <source>
        <dbReference type="ARBA" id="ARBA00004141"/>
    </source>
</evidence>
<keyword evidence="8" id="KW-0862">Zinc</keyword>
<evidence type="ECO:0000313" key="17">
    <source>
        <dbReference type="Proteomes" id="UP001223646"/>
    </source>
</evidence>
<reference evidence="16" key="1">
    <citation type="submission" date="2023-05" db="EMBL/GenBank/DDBJ databases">
        <authorList>
            <person name="Du J."/>
        </authorList>
    </citation>
    <scope>NUCLEOTIDE SEQUENCE</scope>
    <source>
        <strain evidence="16">UMB1064</strain>
    </source>
</reference>